<sequence>MDVEDSMVAMVFSRCIIYIRSLFQKYTKSENGQEKFFLNFHSTVSSKLSLLLRTFYIRTRSKDSQRQTKETQQTSIMENCDVPVHLRYKQTGRRISARQAEGERRPAACRQCPCCRDDQVPVLKRKRQRSPASADLPQGRKRTSVSRLSKPAFQTPTASLHLDKPVKIQNRSVEEYQQLYHEAVDHMLRFKSGRLRPYSLALGRRIKQKLWERLDRPTSTQSVNEDGLVLVDVSYGVAVFPPLYDVDVSGEPTPPVSNL</sequence>
<proteinExistence type="predicted"/>
<dbReference type="GeneID" id="115016967"/>
<dbReference type="AlphaFoldDB" id="A0A6J2QTE4"/>
<gene>
    <name evidence="3" type="primary">LOC115016967</name>
</gene>
<dbReference type="Pfam" id="PF15578">
    <property type="entry name" value="DUF4662"/>
    <property type="match status" value="1"/>
</dbReference>
<dbReference type="Proteomes" id="UP000504630">
    <property type="component" value="Chromosome 12"/>
</dbReference>
<dbReference type="OrthoDB" id="8417148at2759"/>
<evidence type="ECO:0000313" key="3">
    <source>
        <dbReference type="RefSeq" id="XP_029300981.1"/>
    </source>
</evidence>
<keyword evidence="2" id="KW-1185">Reference proteome</keyword>
<dbReference type="KEGG" id="cgob:115016967"/>
<protein>
    <submittedName>
        <fullName evidence="3">Uncharacterized protein LOC115016967</fullName>
    </submittedName>
</protein>
<accession>A0A6J2QTE4</accession>
<reference evidence="3" key="1">
    <citation type="submission" date="2025-08" db="UniProtKB">
        <authorList>
            <consortium name="RefSeq"/>
        </authorList>
    </citation>
    <scope>IDENTIFICATION</scope>
</reference>
<name>A0A6J2QTE4_COTGO</name>
<evidence type="ECO:0000256" key="1">
    <source>
        <dbReference type="SAM" id="MobiDB-lite"/>
    </source>
</evidence>
<dbReference type="RefSeq" id="XP_029300981.1">
    <property type="nucleotide sequence ID" value="XM_029445121.1"/>
</dbReference>
<evidence type="ECO:0000313" key="2">
    <source>
        <dbReference type="Proteomes" id="UP000504630"/>
    </source>
</evidence>
<organism evidence="2 3">
    <name type="scientific">Cottoperca gobio</name>
    <name type="common">Frogmouth</name>
    <name type="synonym">Aphritis gobio</name>
    <dbReference type="NCBI Taxonomy" id="56716"/>
    <lineage>
        <taxon>Eukaryota</taxon>
        <taxon>Metazoa</taxon>
        <taxon>Chordata</taxon>
        <taxon>Craniata</taxon>
        <taxon>Vertebrata</taxon>
        <taxon>Euteleostomi</taxon>
        <taxon>Actinopterygii</taxon>
        <taxon>Neopterygii</taxon>
        <taxon>Teleostei</taxon>
        <taxon>Neoteleostei</taxon>
        <taxon>Acanthomorphata</taxon>
        <taxon>Eupercaria</taxon>
        <taxon>Perciformes</taxon>
        <taxon>Notothenioidei</taxon>
        <taxon>Bovichtidae</taxon>
        <taxon>Cottoperca</taxon>
    </lineage>
</organism>
<dbReference type="InParanoid" id="A0A6J2QTE4"/>
<dbReference type="InterPro" id="IPR028970">
    <property type="entry name" value="DUF4662"/>
</dbReference>
<feature type="region of interest" description="Disordered" evidence="1">
    <location>
        <begin position="123"/>
        <end position="150"/>
    </location>
</feature>